<dbReference type="Pfam" id="PF10551">
    <property type="entry name" value="MULE"/>
    <property type="match status" value="1"/>
</dbReference>
<sequence>MRAEVSNELNLNVSQHKLKAAKKLILTELEGSYLDDYRILEAYAQELRDSNLGSKFVVNISRDAMHEGRRVFHRMFVCFKALVLNVQRCRPLIGLDGTFLHGKCKEQLLVVVSQDSMNYFFPIAWAVVPSENKRNWN</sequence>
<feature type="domain" description="MULE transposase" evidence="1">
    <location>
        <begin position="93"/>
        <end position="136"/>
    </location>
</feature>
<gene>
    <name evidence="2" type="ORF">Cni_G20359</name>
</gene>
<evidence type="ECO:0000313" key="2">
    <source>
        <dbReference type="EMBL" id="WOL11595.1"/>
    </source>
</evidence>
<reference evidence="2 3" key="1">
    <citation type="submission" date="2023-10" db="EMBL/GenBank/DDBJ databases">
        <title>Chromosome-scale genome assembly provides insights into flower coloration mechanisms of Canna indica.</title>
        <authorList>
            <person name="Li C."/>
        </authorList>
    </citation>
    <scope>NUCLEOTIDE SEQUENCE [LARGE SCALE GENOMIC DNA]</scope>
    <source>
        <tissue evidence="2">Flower</tissue>
    </source>
</reference>
<dbReference type="PANTHER" id="PTHR31973:SF189">
    <property type="entry name" value="TRANSPOSASE, MUDR, PLANT, MULE TRANSPOSASE DOMAIN PROTEIN-RELATED"/>
    <property type="match status" value="1"/>
</dbReference>
<dbReference type="InterPro" id="IPR018289">
    <property type="entry name" value="MULE_transposase_dom"/>
</dbReference>
<organism evidence="2 3">
    <name type="scientific">Canna indica</name>
    <name type="common">Indian-shot</name>
    <dbReference type="NCBI Taxonomy" id="4628"/>
    <lineage>
        <taxon>Eukaryota</taxon>
        <taxon>Viridiplantae</taxon>
        <taxon>Streptophyta</taxon>
        <taxon>Embryophyta</taxon>
        <taxon>Tracheophyta</taxon>
        <taxon>Spermatophyta</taxon>
        <taxon>Magnoliopsida</taxon>
        <taxon>Liliopsida</taxon>
        <taxon>Zingiberales</taxon>
        <taxon>Cannaceae</taxon>
        <taxon>Canna</taxon>
    </lineage>
</organism>
<proteinExistence type="predicted"/>
<dbReference type="AlphaFoldDB" id="A0AAQ3QKP3"/>
<evidence type="ECO:0000259" key="1">
    <source>
        <dbReference type="Pfam" id="PF10551"/>
    </source>
</evidence>
<dbReference type="Proteomes" id="UP001327560">
    <property type="component" value="Chromosome 6"/>
</dbReference>
<evidence type="ECO:0000313" key="3">
    <source>
        <dbReference type="Proteomes" id="UP001327560"/>
    </source>
</evidence>
<accession>A0AAQ3QKP3</accession>
<name>A0AAQ3QKP3_9LILI</name>
<dbReference type="PANTHER" id="PTHR31973">
    <property type="entry name" value="POLYPROTEIN, PUTATIVE-RELATED"/>
    <property type="match status" value="1"/>
</dbReference>
<keyword evidence="3" id="KW-1185">Reference proteome</keyword>
<dbReference type="EMBL" id="CP136895">
    <property type="protein sequence ID" value="WOL11595.1"/>
    <property type="molecule type" value="Genomic_DNA"/>
</dbReference>
<protein>
    <recommendedName>
        <fullName evidence="1">MULE transposase domain-containing protein</fullName>
    </recommendedName>
</protein>